<dbReference type="PANTHER" id="PTHR11527">
    <property type="entry name" value="HEAT-SHOCK PROTEIN 20 FAMILY MEMBER"/>
    <property type="match status" value="1"/>
</dbReference>
<evidence type="ECO:0000256" key="1">
    <source>
        <dbReference type="ARBA" id="ARBA00023016"/>
    </source>
</evidence>
<comment type="caution">
    <text evidence="6">The sequence shown here is derived from an EMBL/GenBank/DDBJ whole genome shotgun (WGS) entry which is preliminary data.</text>
</comment>
<keyword evidence="7" id="KW-1185">Reference proteome</keyword>
<proteinExistence type="inferred from homology"/>
<feature type="region of interest" description="Disordered" evidence="4">
    <location>
        <begin position="134"/>
        <end position="153"/>
    </location>
</feature>
<evidence type="ECO:0000313" key="7">
    <source>
        <dbReference type="Proteomes" id="UP000247233"/>
    </source>
</evidence>
<dbReference type="GeneID" id="37068777"/>
<dbReference type="RefSeq" id="XP_025400098.1">
    <property type="nucleotide sequence ID" value="XM_025546540.1"/>
</dbReference>
<feature type="domain" description="SHSP" evidence="5">
    <location>
        <begin position="151"/>
        <end position="302"/>
    </location>
</feature>
<dbReference type="EMBL" id="MSFL01000009">
    <property type="protein sequence ID" value="PWY84756.1"/>
    <property type="molecule type" value="Genomic_DNA"/>
</dbReference>
<evidence type="ECO:0000313" key="6">
    <source>
        <dbReference type="EMBL" id="PWY84756.1"/>
    </source>
</evidence>
<protein>
    <submittedName>
        <fullName evidence="6">HSP20-like chaperone</fullName>
    </submittedName>
</protein>
<keyword evidence="1" id="KW-0346">Stress response</keyword>
<dbReference type="InterPro" id="IPR008978">
    <property type="entry name" value="HSP20-like_chaperone"/>
</dbReference>
<evidence type="ECO:0000256" key="2">
    <source>
        <dbReference type="PROSITE-ProRule" id="PRU00285"/>
    </source>
</evidence>
<dbReference type="Proteomes" id="UP000247233">
    <property type="component" value="Unassembled WGS sequence"/>
</dbReference>
<dbReference type="Pfam" id="PF00011">
    <property type="entry name" value="HSP20"/>
    <property type="match status" value="1"/>
</dbReference>
<dbReference type="SUPFAM" id="SSF49764">
    <property type="entry name" value="HSP20-like chaperones"/>
    <property type="match status" value="1"/>
</dbReference>
<feature type="compositionally biased region" description="Basic and acidic residues" evidence="4">
    <location>
        <begin position="197"/>
        <end position="220"/>
    </location>
</feature>
<organism evidence="6 7">
    <name type="scientific">Aspergillus heteromorphus CBS 117.55</name>
    <dbReference type="NCBI Taxonomy" id="1448321"/>
    <lineage>
        <taxon>Eukaryota</taxon>
        <taxon>Fungi</taxon>
        <taxon>Dikarya</taxon>
        <taxon>Ascomycota</taxon>
        <taxon>Pezizomycotina</taxon>
        <taxon>Eurotiomycetes</taxon>
        <taxon>Eurotiomycetidae</taxon>
        <taxon>Eurotiales</taxon>
        <taxon>Aspergillaceae</taxon>
        <taxon>Aspergillus</taxon>
        <taxon>Aspergillus subgen. Circumdati</taxon>
    </lineage>
</organism>
<gene>
    <name evidence="6" type="ORF">BO70DRAFT_395436</name>
</gene>
<comment type="similarity">
    <text evidence="2 3">Belongs to the small heat shock protein (HSP20) family.</text>
</comment>
<dbReference type="InterPro" id="IPR002068">
    <property type="entry name" value="A-crystallin/Hsp20_dom"/>
</dbReference>
<accession>A0A317WE52</accession>
<dbReference type="OrthoDB" id="1431247at2759"/>
<dbReference type="VEuPathDB" id="FungiDB:BO70DRAFT_395436"/>
<dbReference type="Gene3D" id="2.60.40.790">
    <property type="match status" value="1"/>
</dbReference>
<sequence>MEGPRSPEKPRAISRINWHQLASTGINWHQLASTGINWHQLAMTGIHWGLLRGIKRPSTLLLLTTIINIILILISAENQSTTLNPTQPYSTSSIASTTSTTSTKLKTMSLFRTIPAGGDFAPLFRLLDDYDNHRASQPSSSTSSSSSPSCVSMRSFTPRFDVRETSEGYHLDGELPGIAQKDVDIEFSDPQTLVIKGRTEREYHSSPDPDQDQGKYKSPEVEDEGEGEGERQVEKKQPASKRRAQHHYWVSERSVGEFQRAFSFPTRVDQDNVRASLKNGILSIVVPKAAAPVARKITVDHPCPWRLICPASTPSKAPESVSDCPDGPMWTHTALQPSASSPSMDISNVHTPFEASWHRLQRPCRWTGAHIKLTIGIAPFSATGQGFADQTSDSEDQT</sequence>
<reference evidence="6 7" key="1">
    <citation type="submission" date="2016-12" db="EMBL/GenBank/DDBJ databases">
        <title>The genomes of Aspergillus section Nigri reveals drivers in fungal speciation.</title>
        <authorList>
            <consortium name="DOE Joint Genome Institute"/>
            <person name="Vesth T.C."/>
            <person name="Nybo J."/>
            <person name="Theobald S."/>
            <person name="Brandl J."/>
            <person name="Frisvad J.C."/>
            <person name="Nielsen K.F."/>
            <person name="Lyhne E.K."/>
            <person name="Kogle M.E."/>
            <person name="Kuo A."/>
            <person name="Riley R."/>
            <person name="Clum A."/>
            <person name="Nolan M."/>
            <person name="Lipzen A."/>
            <person name="Salamov A."/>
            <person name="Henrissat B."/>
            <person name="Wiebenga A."/>
            <person name="De Vries R.P."/>
            <person name="Grigoriev I.V."/>
            <person name="Mortensen U.H."/>
            <person name="Andersen M.R."/>
            <person name="Baker S.E."/>
        </authorList>
    </citation>
    <scope>NUCLEOTIDE SEQUENCE [LARGE SCALE GENOMIC DNA]</scope>
    <source>
        <strain evidence="6 7">CBS 117.55</strain>
    </source>
</reference>
<name>A0A317WE52_9EURO</name>
<feature type="compositionally biased region" description="Low complexity" evidence="4">
    <location>
        <begin position="136"/>
        <end position="153"/>
    </location>
</feature>
<dbReference type="PROSITE" id="PS01031">
    <property type="entry name" value="SHSP"/>
    <property type="match status" value="1"/>
</dbReference>
<dbReference type="STRING" id="1448321.A0A317WE52"/>
<feature type="region of interest" description="Disordered" evidence="4">
    <location>
        <begin position="196"/>
        <end position="247"/>
    </location>
</feature>
<dbReference type="CDD" id="cd06464">
    <property type="entry name" value="ACD_sHsps-like"/>
    <property type="match status" value="1"/>
</dbReference>
<evidence type="ECO:0000259" key="5">
    <source>
        <dbReference type="PROSITE" id="PS01031"/>
    </source>
</evidence>
<evidence type="ECO:0000256" key="4">
    <source>
        <dbReference type="SAM" id="MobiDB-lite"/>
    </source>
</evidence>
<dbReference type="AlphaFoldDB" id="A0A317WE52"/>
<dbReference type="InterPro" id="IPR031107">
    <property type="entry name" value="Small_HSP"/>
</dbReference>
<evidence type="ECO:0000256" key="3">
    <source>
        <dbReference type="RuleBase" id="RU003616"/>
    </source>
</evidence>
<feature type="compositionally biased region" description="Basic and acidic residues" evidence="4">
    <location>
        <begin position="228"/>
        <end position="237"/>
    </location>
</feature>